<protein>
    <submittedName>
        <fullName evidence="2">Uncharacterized protein</fullName>
    </submittedName>
</protein>
<evidence type="ECO:0000313" key="3">
    <source>
        <dbReference type="Proteomes" id="UP001262032"/>
    </source>
</evidence>
<evidence type="ECO:0000313" key="2">
    <source>
        <dbReference type="EMBL" id="MDR7164889.1"/>
    </source>
</evidence>
<evidence type="ECO:0000256" key="1">
    <source>
        <dbReference type="SAM" id="MobiDB-lite"/>
    </source>
</evidence>
<dbReference type="AlphaFoldDB" id="A0AAW8NDD0"/>
<sequence>MTDNIIEAPIVLTLKLNDAKDSPWLVLRATNAQQLQSQLQELENGTLFADIGRVAAVFQAQGIIGAKLGAKGIDPVVDGGSFDNVQAALTAATLQPEATPPAAAPKKFPAFGGFKAAAPASTPPPATAEPVPSRIPSEPPAAAPAAGGFPAAPAWKKP</sequence>
<comment type="caution">
    <text evidence="2">The sequence shown here is derived from an EMBL/GenBank/DDBJ whole genome shotgun (WGS) entry which is preliminary data.</text>
</comment>
<dbReference type="RefSeq" id="WP_310114029.1">
    <property type="nucleotide sequence ID" value="NZ_JAVDTN010000017.1"/>
</dbReference>
<dbReference type="EMBL" id="JAVDWN010000010">
    <property type="protein sequence ID" value="MDR7164889.1"/>
    <property type="molecule type" value="Genomic_DNA"/>
</dbReference>
<feature type="region of interest" description="Disordered" evidence="1">
    <location>
        <begin position="114"/>
        <end position="158"/>
    </location>
</feature>
<dbReference type="Proteomes" id="UP001262032">
    <property type="component" value="Unassembled WGS sequence"/>
</dbReference>
<dbReference type="GeneID" id="97424162"/>
<feature type="compositionally biased region" description="Low complexity" evidence="1">
    <location>
        <begin position="143"/>
        <end position="158"/>
    </location>
</feature>
<name>A0AAW8NDD0_PSEOX</name>
<organism evidence="2 3">
    <name type="scientific">Pseudarthrobacter oxydans</name>
    <name type="common">Arthrobacter oxydans</name>
    <dbReference type="NCBI Taxonomy" id="1671"/>
    <lineage>
        <taxon>Bacteria</taxon>
        <taxon>Bacillati</taxon>
        <taxon>Actinomycetota</taxon>
        <taxon>Actinomycetes</taxon>
        <taxon>Micrococcales</taxon>
        <taxon>Micrococcaceae</taxon>
        <taxon>Pseudarthrobacter</taxon>
    </lineage>
</organism>
<accession>A0AAW8NDD0</accession>
<proteinExistence type="predicted"/>
<gene>
    <name evidence="2" type="ORF">J2X12_002927</name>
</gene>
<reference evidence="2" key="1">
    <citation type="submission" date="2023-07" db="EMBL/GenBank/DDBJ databases">
        <title>Sorghum-associated microbial communities from plants grown in Nebraska, USA.</title>
        <authorList>
            <person name="Schachtman D."/>
        </authorList>
    </citation>
    <scope>NUCLEOTIDE SEQUENCE</scope>
    <source>
        <strain evidence="2">BE261</strain>
    </source>
</reference>